<gene>
    <name evidence="2" type="ORF">S2091_0210</name>
</gene>
<comment type="caution">
    <text evidence="2">The sequence shown here is derived from an EMBL/GenBank/DDBJ whole genome shotgun (WGS) entry which is preliminary data.</text>
</comment>
<feature type="transmembrane region" description="Helical" evidence="1">
    <location>
        <begin position="40"/>
        <end position="58"/>
    </location>
</feature>
<organism evidence="2 3">
    <name type="scientific">Solimicrobium silvestre</name>
    <dbReference type="NCBI Taxonomy" id="2099400"/>
    <lineage>
        <taxon>Bacteria</taxon>
        <taxon>Pseudomonadati</taxon>
        <taxon>Pseudomonadota</taxon>
        <taxon>Betaproteobacteria</taxon>
        <taxon>Burkholderiales</taxon>
        <taxon>Oxalobacteraceae</taxon>
        <taxon>Solimicrobium</taxon>
    </lineage>
</organism>
<keyword evidence="1" id="KW-0472">Membrane</keyword>
<feature type="transmembrane region" description="Helical" evidence="1">
    <location>
        <begin position="6"/>
        <end position="28"/>
    </location>
</feature>
<dbReference type="EMBL" id="PUGF01000001">
    <property type="protein sequence ID" value="PRC95015.1"/>
    <property type="molecule type" value="Genomic_DNA"/>
</dbReference>
<keyword evidence="1" id="KW-1133">Transmembrane helix</keyword>
<accession>A0A2S9H4V0</accession>
<dbReference type="InterPro" id="IPR018750">
    <property type="entry name" value="DUF2306_membrane"/>
</dbReference>
<evidence type="ECO:0008006" key="4">
    <source>
        <dbReference type="Google" id="ProtNLM"/>
    </source>
</evidence>
<feature type="transmembrane region" description="Helical" evidence="1">
    <location>
        <begin position="64"/>
        <end position="84"/>
    </location>
</feature>
<dbReference type="Pfam" id="PF10067">
    <property type="entry name" value="DUF2306"/>
    <property type="match status" value="1"/>
</dbReference>
<dbReference type="OrthoDB" id="9815686at2"/>
<evidence type="ECO:0000256" key="1">
    <source>
        <dbReference type="SAM" id="Phobius"/>
    </source>
</evidence>
<name>A0A2S9H4V0_9BURK</name>
<reference evidence="2 3" key="1">
    <citation type="submission" date="2018-02" db="EMBL/GenBank/DDBJ databases">
        <title>Solimicrobium silvestre gen. nov., sp. nov., isolated from alpine forest soil.</title>
        <authorList>
            <person name="Margesin R."/>
            <person name="Albuquerque L."/>
            <person name="Zhang D.-C."/>
            <person name="Froufe H.J.C."/>
            <person name="Severino R."/>
            <person name="Roxo I."/>
            <person name="Egas C."/>
            <person name="Da Costa M.S."/>
        </authorList>
    </citation>
    <scope>NUCLEOTIDE SEQUENCE [LARGE SCALE GENOMIC DNA]</scope>
    <source>
        <strain evidence="2 3">S20-91</strain>
    </source>
</reference>
<feature type="transmembrane region" description="Helical" evidence="1">
    <location>
        <begin position="129"/>
        <end position="148"/>
    </location>
</feature>
<dbReference type="Proteomes" id="UP000237839">
    <property type="component" value="Unassembled WGS sequence"/>
</dbReference>
<protein>
    <recommendedName>
        <fullName evidence="4">DUF2306 domain-containing protein</fullName>
    </recommendedName>
</protein>
<dbReference type="AlphaFoldDB" id="A0A2S9H4V0"/>
<sequence>MALDIGIIGWVHTIACIIALISGFILLWKLKGGDVHKRLGGNYVIASVIANITALAIYKIGGFTLFHILALATLISLIIAFVSARWKIPGQFWLRVHLTAIIFSYYQLVGGLINEVFLRVPGLKEKTAAISNFQGLALVFFLMLIAYFGGKTSRSLIQATSVRPRANINHPKISGL</sequence>
<feature type="transmembrane region" description="Helical" evidence="1">
    <location>
        <begin position="96"/>
        <end position="117"/>
    </location>
</feature>
<dbReference type="RefSeq" id="WP_105529923.1">
    <property type="nucleotide sequence ID" value="NZ_PUGF01000001.1"/>
</dbReference>
<proteinExistence type="predicted"/>
<keyword evidence="1" id="KW-0812">Transmembrane</keyword>
<keyword evidence="3" id="KW-1185">Reference proteome</keyword>
<evidence type="ECO:0000313" key="3">
    <source>
        <dbReference type="Proteomes" id="UP000237839"/>
    </source>
</evidence>
<evidence type="ECO:0000313" key="2">
    <source>
        <dbReference type="EMBL" id="PRC95015.1"/>
    </source>
</evidence>